<evidence type="ECO:0000259" key="2">
    <source>
        <dbReference type="Pfam" id="PF13660"/>
    </source>
</evidence>
<name>A0A9D0ZLU7_9FIRM</name>
<accession>A0A9D0ZLU7</accession>
<dbReference type="GO" id="GO:0005737">
    <property type="term" value="C:cytoplasm"/>
    <property type="evidence" value="ECO:0007669"/>
    <property type="project" value="TreeGrafter"/>
</dbReference>
<reference evidence="3" key="1">
    <citation type="submission" date="2020-10" db="EMBL/GenBank/DDBJ databases">
        <authorList>
            <person name="Gilroy R."/>
        </authorList>
    </citation>
    <scope>NUCLEOTIDE SEQUENCE</scope>
    <source>
        <strain evidence="3">ChiSjej6B24-2974</strain>
    </source>
</reference>
<evidence type="ECO:0000313" key="3">
    <source>
        <dbReference type="EMBL" id="HIQ83028.1"/>
    </source>
</evidence>
<gene>
    <name evidence="3" type="ORF">IAA52_07980</name>
</gene>
<dbReference type="InterPro" id="IPR007835">
    <property type="entry name" value="MOFRL"/>
</dbReference>
<dbReference type="SUPFAM" id="SSF82544">
    <property type="entry name" value="GckA/TtuD-like"/>
    <property type="match status" value="1"/>
</dbReference>
<feature type="domain" description="MOFRL" evidence="1">
    <location>
        <begin position="297"/>
        <end position="401"/>
    </location>
</feature>
<evidence type="ECO:0000313" key="4">
    <source>
        <dbReference type="Proteomes" id="UP000824260"/>
    </source>
</evidence>
<comment type="caution">
    <text evidence="3">The sequence shown here is derived from an EMBL/GenBank/DDBJ whole genome shotgun (WGS) entry which is preliminary data.</text>
</comment>
<organism evidence="3 4">
    <name type="scientific">Candidatus Pullichristensenella stercorigallinarum</name>
    <dbReference type="NCBI Taxonomy" id="2840909"/>
    <lineage>
        <taxon>Bacteria</taxon>
        <taxon>Bacillati</taxon>
        <taxon>Bacillota</taxon>
        <taxon>Clostridia</taxon>
        <taxon>Candidatus Pullichristensenella</taxon>
    </lineage>
</organism>
<dbReference type="Proteomes" id="UP000824260">
    <property type="component" value="Unassembled WGS sequence"/>
</dbReference>
<dbReference type="AlphaFoldDB" id="A0A9D0ZLU7"/>
<dbReference type="Gene3D" id="3.40.1480.10">
    <property type="entry name" value="MOFRL domain"/>
    <property type="match status" value="1"/>
</dbReference>
<dbReference type="InterPro" id="IPR039760">
    <property type="entry name" value="MOFRL_protein"/>
</dbReference>
<dbReference type="GO" id="GO:0008887">
    <property type="term" value="F:glycerate kinase activity"/>
    <property type="evidence" value="ECO:0007669"/>
    <property type="project" value="InterPro"/>
</dbReference>
<dbReference type="Gene3D" id="3.40.50.10180">
    <property type="entry name" value="Glycerate kinase, MOFRL-like N-terminal domain"/>
    <property type="match status" value="1"/>
</dbReference>
<dbReference type="EMBL" id="DVFZ01000079">
    <property type="protein sequence ID" value="HIQ83028.1"/>
    <property type="molecule type" value="Genomic_DNA"/>
</dbReference>
<reference evidence="3" key="2">
    <citation type="journal article" date="2021" name="PeerJ">
        <title>Extensive microbial diversity within the chicken gut microbiome revealed by metagenomics and culture.</title>
        <authorList>
            <person name="Gilroy R."/>
            <person name="Ravi A."/>
            <person name="Getino M."/>
            <person name="Pursley I."/>
            <person name="Horton D.L."/>
            <person name="Alikhan N.F."/>
            <person name="Baker D."/>
            <person name="Gharbi K."/>
            <person name="Hall N."/>
            <person name="Watson M."/>
            <person name="Adriaenssens E.M."/>
            <person name="Foster-Nyarko E."/>
            <person name="Jarju S."/>
            <person name="Secka A."/>
            <person name="Antonio M."/>
            <person name="Oren A."/>
            <person name="Chaudhuri R.R."/>
            <person name="La Ragione R."/>
            <person name="Hildebrand F."/>
            <person name="Pallen M.J."/>
        </authorList>
    </citation>
    <scope>NUCLEOTIDE SEQUENCE</scope>
    <source>
        <strain evidence="3">ChiSjej6B24-2974</strain>
    </source>
</reference>
<dbReference type="PANTHER" id="PTHR12227:SF0">
    <property type="entry name" value="GLYCERATE KINASE"/>
    <property type="match status" value="1"/>
</dbReference>
<proteinExistence type="predicted"/>
<feature type="domain" description="MOFRL-associated" evidence="2">
    <location>
        <begin position="7"/>
        <end position="227"/>
    </location>
</feature>
<dbReference type="PANTHER" id="PTHR12227">
    <property type="entry name" value="GLYCERATE KINASE"/>
    <property type="match status" value="1"/>
</dbReference>
<dbReference type="InterPro" id="IPR025286">
    <property type="entry name" value="MOFRL_assoc_dom"/>
</dbReference>
<dbReference type="Pfam" id="PF13660">
    <property type="entry name" value="DUF4147"/>
    <property type="match status" value="1"/>
</dbReference>
<dbReference type="Pfam" id="PF05161">
    <property type="entry name" value="MOFRL"/>
    <property type="match status" value="1"/>
</dbReference>
<sequence>MTLKEELRQIAAEVIAESLPDAAVRRALGEIPAARGRTIVVSVGKVGWQMAKAASEMLRGAFDAGYVVTKYDHSKGDLEGFRVFEAGHPQMDQNSLDATQAVLDAVSGLTEDDRVLLLLSGGGSALFEKPLIPLEELQDINAQLLACGADIVEMNTIRKRLSAVKGGRFAQACAPAQVLSIILSDVVGDREDMIASGPACADRSTAREAIEIVAKYKLRLSPEALALMQAAPVSELPNARSLVTGGVGQLCEAARAACERRGYAAHVLTSCLCCEAREAGTFLGCIAVTHAQEGRRAYIAGGETVVHLRGRGKGGRNQELALSAAQQIHGLANVAVLSLGSDGTDGPTDAAGGVVDGASRAMLEAKGLKIFDILDENNAYAGLQACDGLLVTGPTGTNVNDVSIVLIGN</sequence>
<dbReference type="InterPro" id="IPR037035">
    <property type="entry name" value="GK-like_C_sf"/>
</dbReference>
<evidence type="ECO:0000259" key="1">
    <source>
        <dbReference type="Pfam" id="PF05161"/>
    </source>
</evidence>
<dbReference type="InterPro" id="IPR038614">
    <property type="entry name" value="GK_N_sf"/>
</dbReference>
<protein>
    <submittedName>
        <fullName evidence="3">DUF4147 domain-containing protein</fullName>
    </submittedName>
</protein>